<dbReference type="InterPro" id="IPR037472">
    <property type="entry name" value="MBD8"/>
</dbReference>
<evidence type="ECO:0000256" key="1">
    <source>
        <dbReference type="SAM" id="MobiDB-lite"/>
    </source>
</evidence>
<proteinExistence type="predicted"/>
<feature type="region of interest" description="Disordered" evidence="1">
    <location>
        <begin position="106"/>
        <end position="153"/>
    </location>
</feature>
<evidence type="ECO:0000313" key="2">
    <source>
        <dbReference type="EMBL" id="TMW91344.1"/>
    </source>
</evidence>
<protein>
    <submittedName>
        <fullName evidence="2">Uncharacterized protein</fullName>
    </submittedName>
</protein>
<feature type="compositionally biased region" description="Polar residues" evidence="1">
    <location>
        <begin position="142"/>
        <end position="153"/>
    </location>
</feature>
<organism evidence="2">
    <name type="scientific">Solanum chilense</name>
    <name type="common">Tomato</name>
    <name type="synonym">Lycopersicon chilense</name>
    <dbReference type="NCBI Taxonomy" id="4083"/>
    <lineage>
        <taxon>Eukaryota</taxon>
        <taxon>Viridiplantae</taxon>
        <taxon>Streptophyta</taxon>
        <taxon>Embryophyta</taxon>
        <taxon>Tracheophyta</taxon>
        <taxon>Spermatophyta</taxon>
        <taxon>Magnoliopsida</taxon>
        <taxon>eudicotyledons</taxon>
        <taxon>Gunneridae</taxon>
        <taxon>Pentapetalae</taxon>
        <taxon>asterids</taxon>
        <taxon>lamiids</taxon>
        <taxon>Solanales</taxon>
        <taxon>Solanaceae</taxon>
        <taxon>Solanoideae</taxon>
        <taxon>Solaneae</taxon>
        <taxon>Solanum</taxon>
        <taxon>Solanum subgen. Lycopersicon</taxon>
    </lineage>
</organism>
<comment type="caution">
    <text evidence="2">The sequence shown here is derived from an EMBL/GenBank/DDBJ whole genome shotgun (WGS) entry which is preliminary data.</text>
</comment>
<gene>
    <name evidence="2" type="ORF">EJD97_014454</name>
</gene>
<accession>A0A6N2BBB4</accession>
<dbReference type="AlphaFoldDB" id="A0A6N2BBB4"/>
<reference evidence="2" key="1">
    <citation type="submission" date="2019-05" db="EMBL/GenBank/DDBJ databases">
        <title>The de novo reference genome and transcriptome assemblies of the wild tomato species Solanum chilense.</title>
        <authorList>
            <person name="Stam R."/>
            <person name="Nosenko T."/>
            <person name="Hoerger A.C."/>
            <person name="Stephan W."/>
            <person name="Seidel M.A."/>
            <person name="Kuhn J.M.M."/>
            <person name="Haberer G."/>
            <person name="Tellier A."/>
        </authorList>
    </citation>
    <scope>NUCLEOTIDE SEQUENCE</scope>
    <source>
        <tissue evidence="2">Mature leaves</tissue>
    </source>
</reference>
<dbReference type="PANTHER" id="PTHR37701">
    <property type="entry name" value="METHYL-CPG-BINDING DOMAIN-CONTAINING PROTEIN 8"/>
    <property type="match status" value="1"/>
</dbReference>
<sequence length="153" mass="16736">MASSPAVPDGELEAKSIQIVDLRLLSQSELYSLSLCSTTDYNPCRDDDFIIPKIDRSIFNESAASRKQTYSRTPHPSSLNSTENSQVIEIIKQLFGYPPDLVSNRVDNSDSLSAPTHVLESGNVGSIQQKKKRGSPGKSENGRANNVVKQNVV</sequence>
<name>A0A6N2BBB4_SOLCI</name>
<dbReference type="PANTHER" id="PTHR37701:SF17">
    <property type="entry name" value="METHYL BINDING DOMAIN117"/>
    <property type="match status" value="1"/>
</dbReference>
<dbReference type="EMBL" id="RXGB01003748">
    <property type="protein sequence ID" value="TMW91344.1"/>
    <property type="molecule type" value="Genomic_DNA"/>
</dbReference>
<feature type="region of interest" description="Disordered" evidence="1">
    <location>
        <begin position="62"/>
        <end position="83"/>
    </location>
</feature>